<comment type="subcellular location">
    <subcellularLocation>
        <location evidence="1">Cell envelope</location>
    </subcellularLocation>
</comment>
<dbReference type="AlphaFoldDB" id="A0A949JF14"/>
<keyword evidence="3" id="KW-0732">Signal</keyword>
<dbReference type="Gene3D" id="3.40.50.2300">
    <property type="match status" value="2"/>
</dbReference>
<dbReference type="CDD" id="cd01536">
    <property type="entry name" value="PBP1_ABC_sugar_binding-like"/>
    <property type="match status" value="1"/>
</dbReference>
<comment type="similarity">
    <text evidence="2">Belongs to the bacterial solute-binding protein 2 family.</text>
</comment>
<dbReference type="PANTHER" id="PTHR46847:SF1">
    <property type="entry name" value="D-ALLOSE-BINDING PERIPLASMIC PROTEIN-RELATED"/>
    <property type="match status" value="1"/>
</dbReference>
<comment type="caution">
    <text evidence="5">The sequence shown here is derived from an EMBL/GenBank/DDBJ whole genome shotgun (WGS) entry which is preliminary data.</text>
</comment>
<evidence type="ECO:0000313" key="6">
    <source>
        <dbReference type="Proteomes" id="UP000694501"/>
    </source>
</evidence>
<dbReference type="EMBL" id="JAELVF020000001">
    <property type="protein sequence ID" value="MBU7598832.1"/>
    <property type="molecule type" value="Genomic_DNA"/>
</dbReference>
<protein>
    <submittedName>
        <fullName evidence="5">Sugar ABC transporter substrate-binding protein</fullName>
    </submittedName>
</protein>
<organism evidence="5 6">
    <name type="scientific">Streptomyces tardus</name>
    <dbReference type="NCBI Taxonomy" id="2780544"/>
    <lineage>
        <taxon>Bacteria</taxon>
        <taxon>Bacillati</taxon>
        <taxon>Actinomycetota</taxon>
        <taxon>Actinomycetes</taxon>
        <taxon>Kitasatosporales</taxon>
        <taxon>Streptomycetaceae</taxon>
        <taxon>Streptomyces</taxon>
    </lineage>
</organism>
<dbReference type="GO" id="GO:0030313">
    <property type="term" value="C:cell envelope"/>
    <property type="evidence" value="ECO:0007669"/>
    <property type="project" value="UniProtKB-SubCell"/>
</dbReference>
<dbReference type="GO" id="GO:0030246">
    <property type="term" value="F:carbohydrate binding"/>
    <property type="evidence" value="ECO:0007669"/>
    <property type="project" value="UniProtKB-ARBA"/>
</dbReference>
<accession>A0A949JF14</accession>
<gene>
    <name evidence="5" type="ORF">JGS22_014725</name>
</gene>
<dbReference type="PANTHER" id="PTHR46847">
    <property type="entry name" value="D-ALLOSE-BINDING PERIPLASMIC PROTEIN-RELATED"/>
    <property type="match status" value="1"/>
</dbReference>
<sequence>MSKRNSTTRTAGAIRHNRGSRPGLLLAVLGTALALTATGCGSEADSAESKESPGATVRIGLSLPNVKSDFHSDLLAGARAEAEKQGARLTIRDAGDDEERQGEDLERFADQGVDAVVYSPVNPADATTNLRRLTDADVPTVTAGRTGDTPQAASIVAPDHAPSGRIAAEALATALDGKGDIVVLRGSKDNAASKHHYDDFRAGLKPHKIRIAATRSAGFKRAEAEAVMSEQLLIDPTVTGVFAENDAMALGAADAVAAMGLEGISIVGFEGTGAGRKAVKNGDIAATVTDQPEEIGRVAVRNAVRAAKDEPVDKRILVPMRVVTKATIEEFE</sequence>
<keyword evidence="6" id="KW-1185">Reference proteome</keyword>
<dbReference type="InterPro" id="IPR028082">
    <property type="entry name" value="Peripla_BP_I"/>
</dbReference>
<evidence type="ECO:0000256" key="2">
    <source>
        <dbReference type="ARBA" id="ARBA00007639"/>
    </source>
</evidence>
<evidence type="ECO:0000256" key="3">
    <source>
        <dbReference type="ARBA" id="ARBA00022729"/>
    </source>
</evidence>
<dbReference type="InterPro" id="IPR025997">
    <property type="entry name" value="SBP_2_dom"/>
</dbReference>
<reference evidence="5" key="1">
    <citation type="submission" date="2021-06" db="EMBL/GenBank/DDBJ databases">
        <title>Sequencing of actinobacteria type strains.</title>
        <authorList>
            <person name="Nguyen G.-S."/>
            <person name="Wentzel A."/>
        </authorList>
    </citation>
    <scope>NUCLEOTIDE SEQUENCE</scope>
    <source>
        <strain evidence="5">P38-E01</strain>
    </source>
</reference>
<dbReference type="Pfam" id="PF13407">
    <property type="entry name" value="Peripla_BP_4"/>
    <property type="match status" value="1"/>
</dbReference>
<dbReference type="RefSeq" id="WP_211041878.1">
    <property type="nucleotide sequence ID" value="NZ_JAELVF020000001.1"/>
</dbReference>
<name>A0A949JF14_9ACTN</name>
<proteinExistence type="inferred from homology"/>
<evidence type="ECO:0000313" key="5">
    <source>
        <dbReference type="EMBL" id="MBU7598832.1"/>
    </source>
</evidence>
<feature type="domain" description="Periplasmic binding protein" evidence="4">
    <location>
        <begin position="59"/>
        <end position="310"/>
    </location>
</feature>
<dbReference type="SUPFAM" id="SSF53822">
    <property type="entry name" value="Periplasmic binding protein-like I"/>
    <property type="match status" value="1"/>
</dbReference>
<evidence type="ECO:0000256" key="1">
    <source>
        <dbReference type="ARBA" id="ARBA00004196"/>
    </source>
</evidence>
<evidence type="ECO:0000259" key="4">
    <source>
        <dbReference type="Pfam" id="PF13407"/>
    </source>
</evidence>
<dbReference type="Proteomes" id="UP000694501">
    <property type="component" value="Unassembled WGS sequence"/>
</dbReference>